<dbReference type="PANTHER" id="PTHR28283:SF1">
    <property type="entry name" value="3',5'-CYCLIC-NUCLEOTIDE PHOSPHODIESTERASE 1"/>
    <property type="match status" value="1"/>
</dbReference>
<accession>C5T590</accession>
<name>C5T590_ACIDE</name>
<evidence type="ECO:0000313" key="2">
    <source>
        <dbReference type="EMBL" id="EER60353.1"/>
    </source>
</evidence>
<dbReference type="EMBL" id="ACQT01000060">
    <property type="protein sequence ID" value="EER60353.1"/>
    <property type="molecule type" value="Genomic_DNA"/>
</dbReference>
<dbReference type="SUPFAM" id="SSF56281">
    <property type="entry name" value="Metallo-hydrolase/oxidoreductase"/>
    <property type="match status" value="1"/>
</dbReference>
<dbReference type="PRINTS" id="PR00388">
    <property type="entry name" value="PDIESTERASE2"/>
</dbReference>
<feature type="domain" description="Metallo-beta-lactamase" evidence="1">
    <location>
        <begin position="17"/>
        <end position="207"/>
    </location>
</feature>
<protein>
    <submittedName>
        <fullName evidence="2">Beta-lactamase domain protein</fullName>
    </submittedName>
</protein>
<comment type="caution">
    <text evidence="2">The sequence shown here is derived from an EMBL/GenBank/DDBJ whole genome shotgun (WGS) entry which is preliminary data.</text>
</comment>
<dbReference type="PROSITE" id="PS51257">
    <property type="entry name" value="PROKAR_LIPOPROTEIN"/>
    <property type="match status" value="1"/>
</dbReference>
<reference evidence="2 3" key="1">
    <citation type="submission" date="2009-05" db="EMBL/GenBank/DDBJ databases">
        <title>The draft genome of Acidovorax delafieldii 2AN.</title>
        <authorList>
            <consortium name="US DOE Joint Genome Institute (JGI-PGF)"/>
            <person name="Lucas S."/>
            <person name="Copeland A."/>
            <person name="Lapidus A."/>
            <person name="Glavina del Rio T."/>
            <person name="Tice H."/>
            <person name="Bruce D."/>
            <person name="Goodwin L."/>
            <person name="Pitluck S."/>
            <person name="Larimer F."/>
            <person name="Land M.L."/>
            <person name="Hauser L."/>
            <person name="Shelobolina E.S."/>
            <person name="Picardal F."/>
            <person name="Roden E."/>
            <person name="Emerson D."/>
        </authorList>
    </citation>
    <scope>NUCLEOTIDE SEQUENCE [LARGE SCALE GENOMIC DNA]</scope>
    <source>
        <strain evidence="2 3">2AN</strain>
    </source>
</reference>
<dbReference type="GO" id="GO:1902660">
    <property type="term" value="P:negative regulation of glucose mediated signaling pathway"/>
    <property type="evidence" value="ECO:0007669"/>
    <property type="project" value="TreeGrafter"/>
</dbReference>
<sequence>MKVRVLGCSGAISQGCRTTSFLIDGHILIDAGTGVGDLTLEEMHRVNHVFLTHSHLDHVAALPLMLDAVSSMRETSVKVHALADTIAALQAHIFNNVIWPDFSRIPHPSAPFLEYSALEVGQLLNVASIDIEVLPAMHTVPSAGYALRGRTGWWVFSGDTAPNPAFWQRINDLPVAMLVIETAFSNREKALAKRSLHLSPKTLADGLALLSPQQSFPIYISHTKPTETALIFDEICRSDRASPSAVAHDIRWLDVGNEFDL</sequence>
<dbReference type="GO" id="GO:0006198">
    <property type="term" value="P:cAMP catabolic process"/>
    <property type="evidence" value="ECO:0007669"/>
    <property type="project" value="InterPro"/>
</dbReference>
<dbReference type="Gene3D" id="3.60.15.10">
    <property type="entry name" value="Ribonuclease Z/Hydroxyacylglutathione hydrolase-like"/>
    <property type="match status" value="1"/>
</dbReference>
<dbReference type="InterPro" id="IPR001279">
    <property type="entry name" value="Metallo-B-lactamas"/>
</dbReference>
<dbReference type="OrthoDB" id="9803916at2"/>
<organism evidence="2 3">
    <name type="scientific">Acidovorax delafieldii 2AN</name>
    <dbReference type="NCBI Taxonomy" id="573060"/>
    <lineage>
        <taxon>Bacteria</taxon>
        <taxon>Pseudomonadati</taxon>
        <taxon>Pseudomonadota</taxon>
        <taxon>Betaproteobacteria</taxon>
        <taxon>Burkholderiales</taxon>
        <taxon>Comamonadaceae</taxon>
        <taxon>Acidovorax</taxon>
    </lineage>
</organism>
<dbReference type="CDD" id="cd07735">
    <property type="entry name" value="class_II_PDE_MBL-fold"/>
    <property type="match status" value="1"/>
</dbReference>
<dbReference type="InterPro" id="IPR000396">
    <property type="entry name" value="Pdiesterase2"/>
</dbReference>
<dbReference type="GO" id="GO:0004115">
    <property type="term" value="F:3',5'-cyclic-AMP phosphodiesterase activity"/>
    <property type="evidence" value="ECO:0007669"/>
    <property type="project" value="InterPro"/>
</dbReference>
<evidence type="ECO:0000259" key="1">
    <source>
        <dbReference type="SMART" id="SM00849"/>
    </source>
</evidence>
<dbReference type="InterPro" id="IPR036866">
    <property type="entry name" value="RibonucZ/Hydroxyglut_hydro"/>
</dbReference>
<dbReference type="SMART" id="SM00849">
    <property type="entry name" value="Lactamase_B"/>
    <property type="match status" value="1"/>
</dbReference>
<dbReference type="GO" id="GO:0047555">
    <property type="term" value="F:3',5'-cyclic-GMP phosphodiesterase activity"/>
    <property type="evidence" value="ECO:0007669"/>
    <property type="project" value="TreeGrafter"/>
</dbReference>
<dbReference type="PATRIC" id="fig|573060.9.peg.3044"/>
<dbReference type="Proteomes" id="UP000003856">
    <property type="component" value="Unassembled WGS sequence"/>
</dbReference>
<evidence type="ECO:0000313" key="3">
    <source>
        <dbReference type="Proteomes" id="UP000003856"/>
    </source>
</evidence>
<dbReference type="PANTHER" id="PTHR28283">
    <property type="entry name" value="3',5'-CYCLIC-NUCLEOTIDE PHOSPHODIESTERASE 1"/>
    <property type="match status" value="1"/>
</dbReference>
<dbReference type="AlphaFoldDB" id="C5T590"/>
<dbReference type="Pfam" id="PF12706">
    <property type="entry name" value="Lactamase_B_2"/>
    <property type="match status" value="1"/>
</dbReference>
<dbReference type="RefSeq" id="WP_005796217.1">
    <property type="nucleotide sequence ID" value="NZ_ACQT01000060.1"/>
</dbReference>
<keyword evidence="3" id="KW-1185">Reference proteome</keyword>
<gene>
    <name evidence="2" type="ORF">AcdelDRAFT_2070</name>
</gene>
<proteinExistence type="predicted"/>